<organism evidence="7 8">
    <name type="scientific">Acinetobacter albensis</name>
    <dbReference type="NCBI Taxonomy" id="1673609"/>
    <lineage>
        <taxon>Bacteria</taxon>
        <taxon>Pseudomonadati</taxon>
        <taxon>Pseudomonadota</taxon>
        <taxon>Gammaproteobacteria</taxon>
        <taxon>Moraxellales</taxon>
        <taxon>Moraxellaceae</taxon>
        <taxon>Acinetobacter</taxon>
    </lineage>
</organism>
<evidence type="ECO:0000313" key="8">
    <source>
        <dbReference type="Proteomes" id="UP001632339"/>
    </source>
</evidence>
<feature type="domain" description="DUF6079" evidence="3">
    <location>
        <begin position="481"/>
        <end position="686"/>
    </location>
</feature>
<dbReference type="InterPro" id="IPR058574">
    <property type="entry name" value="DUF6079_6th"/>
</dbReference>
<evidence type="ECO:0000259" key="2">
    <source>
        <dbReference type="Pfam" id="PF26383"/>
    </source>
</evidence>
<dbReference type="InterPro" id="IPR045725">
    <property type="entry name" value="DUF6079_N"/>
</dbReference>
<name>A0ABW9JTR2_9GAMM</name>
<dbReference type="Proteomes" id="UP001632339">
    <property type="component" value="Unassembled WGS sequence"/>
</dbReference>
<feature type="domain" description="DUF6079" evidence="6">
    <location>
        <begin position="1044"/>
        <end position="1134"/>
    </location>
</feature>
<sequence>MKYGDLIQFEPLETVLQLRDANDPKAAEEMIKNYVISQEMAERLIDIVFAQLQFSNPRDNKALLIVGNYGTGKSHLMSVVSSIAEHAELVTYIANPKVAQAAASIAGKFKVIRSEFSAATEMSLRDIVTKLLSEELAKLGVTYVFPPADQVTNHKPCFEDMMTAFHESYPDHGLLFVLDELLDYLESRKDQQVVQDLGFMRELAESCAELRFRCIAGVQEAIFDSHRFQFASDRLRRVKDRFEQVFIARNDIKFVVAERLLKKTAAQQANIRNYLTPFAKFYSKMNEQMDEFVRLFPVHPDYIDTFERVSAVEKRQILKSLSISMNKLLDVEIPSDYPGVIAYDSYWKELSADASYRTLPDIRDVMNVSGVLQDRVTRSFTRPAYKEMALRIVNALSLHRLTVNDIHSPMGATAQELRDTLCLYQSGIEDLGGDPADDLLSQVETVLREIHKTVSGQFISTNPDNHQFYLDLKKTDDFDAIIDQRSESLSSEALNRAYHKALYNILECSDLPTTNYRNLWGDEIEWRERMSGRLGWLFFGTPRERSTAYPPRDFYLYFIQPFDTPKFKDDKLPDEVQFYLSGLDQTFKSALEKYAAALDLAGTASGHAKATYEAKSNGFQRAMNKWLQENQTTFEIVYQGKRKPIMDWAKGQTVRDRAGLAGNERINFRDLVNTVAGMCLAPHFENIAPQYPIFSVLVTSKNREQYAKDAIRVIAGGNPTKQATAVMDALGFLDGNRIVPAQSKYAQSIVSKLKQKLHGHVLNRTEILETVHGTDYLEPDGYRLEPEWVAVLLAALVYSGDIVLAIPGNKFDASKLAELATTPVSDIAAFKHIEPPKDWNLPGLQALFELLELAPGLAIEISQNKDGSISSLQDRIGSKVRRLVSSLQSTRDRMPFWGGYVLSEAEAEHYKTQLTTSKIFFESLQAYSTTGKLKNFRYSAEEVREQQTALDQLANIEKLQALVTELSPIATYLSKAEAVLPIDHEWNDQVKAARADLLQQLGSVQERSKSNFRSQVSQRLTELKNSYIRIYAGLYAKCRLTMADDKRKALLMRDVRLDQLQAISTIDILPSAHLVEYRNKLASLKTQGNLSEKDLQADPVPNNSDFRPINEDLKVSASTKLSHIEDQLDSMVKNWTDTLLENLDDPTTKDSLGLLSASDRSPIDAFIKSRALPNPVDQDFVKALRQVLQGLVPIEISSDEVQHALFAQGSAATVDQIKQRLDQFITTKCRGQDISKVRIVLK</sequence>
<feature type="domain" description="DUF6079" evidence="2">
    <location>
        <begin position="265"/>
        <end position="475"/>
    </location>
</feature>
<reference evidence="7 8" key="1">
    <citation type="submission" date="2024-12" db="EMBL/GenBank/DDBJ databases">
        <title>C001-4G Acinetobacter sp. assembled genome.</title>
        <authorList>
            <person name="D'Arcy K."/>
            <person name="Kingdon A.D.H."/>
            <person name="Breen A."/>
            <person name="Mckeown C."/>
            <person name="Allman E."/>
            <person name="Sharma P."/>
            <person name="Mcleman A."/>
            <person name="Roberts A.P."/>
        </authorList>
    </citation>
    <scope>NUCLEOTIDE SEQUENCE [LARGE SCALE GENOMIC DNA]</scope>
    <source>
        <strain evidence="7 8">C1-4G</strain>
    </source>
</reference>
<evidence type="ECO:0000259" key="6">
    <source>
        <dbReference type="Pfam" id="PF26388"/>
    </source>
</evidence>
<dbReference type="Gene3D" id="3.40.50.300">
    <property type="entry name" value="P-loop containing nucleotide triphosphate hydrolases"/>
    <property type="match status" value="1"/>
</dbReference>
<feature type="domain" description="DUF6079" evidence="1">
    <location>
        <begin position="19"/>
        <end position="249"/>
    </location>
</feature>
<feature type="domain" description="DUF6079" evidence="4">
    <location>
        <begin position="703"/>
        <end position="834"/>
    </location>
</feature>
<evidence type="ECO:0000259" key="4">
    <source>
        <dbReference type="Pfam" id="PF26385"/>
    </source>
</evidence>
<comment type="caution">
    <text evidence="7">The sequence shown here is derived from an EMBL/GenBank/DDBJ whole genome shotgun (WGS) entry which is preliminary data.</text>
</comment>
<evidence type="ECO:0000259" key="3">
    <source>
        <dbReference type="Pfam" id="PF26384"/>
    </source>
</evidence>
<dbReference type="Pfam" id="PF19557">
    <property type="entry name" value="DUF6079_1st"/>
    <property type="match status" value="1"/>
</dbReference>
<dbReference type="InterPro" id="IPR058572">
    <property type="entry name" value="DUF6079_4th"/>
</dbReference>
<dbReference type="InterPro" id="IPR058571">
    <property type="entry name" value="DUF6079_3rd"/>
</dbReference>
<protein>
    <submittedName>
        <fullName evidence="7">DUF6079 family protein</fullName>
    </submittedName>
</protein>
<dbReference type="InterPro" id="IPR058573">
    <property type="entry name" value="DUF6079_5th"/>
</dbReference>
<keyword evidence="8" id="KW-1185">Reference proteome</keyword>
<dbReference type="RefSeq" id="WP_409140388.1">
    <property type="nucleotide sequence ID" value="NZ_JBJXCW010000009.1"/>
</dbReference>
<evidence type="ECO:0000313" key="7">
    <source>
        <dbReference type="EMBL" id="MFN0297865.1"/>
    </source>
</evidence>
<dbReference type="InterPro" id="IPR027417">
    <property type="entry name" value="P-loop_NTPase"/>
</dbReference>
<proteinExistence type="predicted"/>
<dbReference type="Pfam" id="PF26388">
    <property type="entry name" value="DUF6079_6th"/>
    <property type="match status" value="1"/>
</dbReference>
<dbReference type="Pfam" id="PF26387">
    <property type="entry name" value="DUF6079_5th"/>
    <property type="match status" value="1"/>
</dbReference>
<dbReference type="InterPro" id="IPR058569">
    <property type="entry name" value="DUF6079_2nd"/>
</dbReference>
<dbReference type="Pfam" id="PF26384">
    <property type="entry name" value="DUF6079_3rd"/>
    <property type="match status" value="1"/>
</dbReference>
<evidence type="ECO:0000259" key="1">
    <source>
        <dbReference type="Pfam" id="PF19557"/>
    </source>
</evidence>
<feature type="domain" description="DUF6079" evidence="5">
    <location>
        <begin position="840"/>
        <end position="1035"/>
    </location>
</feature>
<dbReference type="SUPFAM" id="SSF52540">
    <property type="entry name" value="P-loop containing nucleoside triphosphate hydrolases"/>
    <property type="match status" value="1"/>
</dbReference>
<dbReference type="EMBL" id="JBJXCW010000009">
    <property type="protein sequence ID" value="MFN0297865.1"/>
    <property type="molecule type" value="Genomic_DNA"/>
</dbReference>
<gene>
    <name evidence="7" type="ORF">ACKVE0_10080</name>
</gene>
<evidence type="ECO:0000259" key="5">
    <source>
        <dbReference type="Pfam" id="PF26387"/>
    </source>
</evidence>
<dbReference type="Pfam" id="PF26383">
    <property type="entry name" value="DUF6079_2nd"/>
    <property type="match status" value="1"/>
</dbReference>
<dbReference type="Pfam" id="PF26385">
    <property type="entry name" value="DUF6079_4th"/>
    <property type="match status" value="1"/>
</dbReference>
<accession>A0ABW9JTR2</accession>